<comment type="caution">
    <text evidence="9">The sequence shown here is derived from an EMBL/GenBank/DDBJ whole genome shotgun (WGS) entry which is preliminary data.</text>
</comment>
<evidence type="ECO:0000256" key="3">
    <source>
        <dbReference type="ARBA" id="ARBA00022722"/>
    </source>
</evidence>
<protein>
    <submittedName>
        <fullName evidence="9">RnhA</fullName>
    </submittedName>
</protein>
<keyword evidence="5" id="KW-0378">Hydrolase</keyword>
<keyword evidence="3" id="KW-0540">Nuclease</keyword>
<evidence type="ECO:0000313" key="10">
    <source>
        <dbReference type="Proteomes" id="UP000257109"/>
    </source>
</evidence>
<dbReference type="PROSITE" id="PS50879">
    <property type="entry name" value="RNASE_H_1"/>
    <property type="match status" value="1"/>
</dbReference>
<dbReference type="CDD" id="cd09279">
    <property type="entry name" value="RNase_HI_like"/>
    <property type="match status" value="1"/>
</dbReference>
<dbReference type="InterPro" id="IPR041373">
    <property type="entry name" value="RT_RNaseH"/>
</dbReference>
<dbReference type="PANTHER" id="PTHR48475">
    <property type="entry name" value="RIBONUCLEASE H"/>
    <property type="match status" value="1"/>
</dbReference>
<dbReference type="PANTHER" id="PTHR48475:SF2">
    <property type="entry name" value="RIBONUCLEASE H"/>
    <property type="match status" value="1"/>
</dbReference>
<keyword evidence="10" id="KW-1185">Reference proteome</keyword>
<dbReference type="InterPro" id="IPR041588">
    <property type="entry name" value="Integrase_H2C2"/>
</dbReference>
<dbReference type="Pfam" id="PF17917">
    <property type="entry name" value="RT_RNaseH"/>
    <property type="match status" value="1"/>
</dbReference>
<keyword evidence="2" id="KW-0548">Nucleotidyltransferase</keyword>
<evidence type="ECO:0000256" key="4">
    <source>
        <dbReference type="ARBA" id="ARBA00022759"/>
    </source>
</evidence>
<feature type="domain" description="RNase H type-1" evidence="8">
    <location>
        <begin position="176"/>
        <end position="305"/>
    </location>
</feature>
<dbReference type="Pfam" id="PF17921">
    <property type="entry name" value="Integrase_H2C2"/>
    <property type="match status" value="1"/>
</dbReference>
<reference evidence="9" key="1">
    <citation type="submission" date="2018-05" db="EMBL/GenBank/DDBJ databases">
        <title>Draft genome of Mucuna pruriens seed.</title>
        <authorList>
            <person name="Nnadi N.E."/>
            <person name="Vos R."/>
            <person name="Hasami M.H."/>
            <person name="Devisetty U.K."/>
            <person name="Aguiy J.C."/>
        </authorList>
    </citation>
    <scope>NUCLEOTIDE SEQUENCE [LARGE SCALE GENOMIC DNA]</scope>
    <source>
        <strain evidence="9">JCA_2017</strain>
    </source>
</reference>
<sequence>MRSPQGVKEVQQLMGKITALSRFIPRSAKTAQPIFGALKKGRRFTWTSECEEAFQKTKSNDRRSTGSDTSGPRYPFEREGEQRPVYFVSKILQGPETRYQKIEKAALALVIASRRLRLYFQNFSIIVRTYLPIRQVLGKPNLAERMVAWSVQLSEFDISFERRGHIKAQAITDFLVEGESYLSIDGSSNHTRSEAGIILEGPTGVLIKQSLHFEFKASNNQAEYEALLTGMKLAQEVGMKKLMAKSDSKLVTGKINGDYQAKDPQLAKYQDRASAMASSFDNFVLLHVPSYQNERADLLVKLANTQRRGQQRTIIYEKLSTSTIDRRGFSFPLLRCLGDEESTYVIKEVHEGVCGTHIGGRTLASKIARANYYWPTLRRDCLEYVKICDKCQKFAEGHKAPPERLHPITSP</sequence>
<dbReference type="Proteomes" id="UP000257109">
    <property type="component" value="Unassembled WGS sequence"/>
</dbReference>
<keyword evidence="1" id="KW-0808">Transferase</keyword>
<accession>A0A371GJJ0</accession>
<dbReference type="SUPFAM" id="SSF53098">
    <property type="entry name" value="Ribonuclease H-like"/>
    <property type="match status" value="1"/>
</dbReference>
<evidence type="ECO:0000256" key="5">
    <source>
        <dbReference type="ARBA" id="ARBA00022801"/>
    </source>
</evidence>
<feature type="non-terminal residue" evidence="9">
    <location>
        <position position="1"/>
    </location>
</feature>
<organism evidence="9 10">
    <name type="scientific">Mucuna pruriens</name>
    <name type="common">Velvet bean</name>
    <name type="synonym">Dolichos pruriens</name>
    <dbReference type="NCBI Taxonomy" id="157652"/>
    <lineage>
        <taxon>Eukaryota</taxon>
        <taxon>Viridiplantae</taxon>
        <taxon>Streptophyta</taxon>
        <taxon>Embryophyta</taxon>
        <taxon>Tracheophyta</taxon>
        <taxon>Spermatophyta</taxon>
        <taxon>Magnoliopsida</taxon>
        <taxon>eudicotyledons</taxon>
        <taxon>Gunneridae</taxon>
        <taxon>Pentapetalae</taxon>
        <taxon>rosids</taxon>
        <taxon>fabids</taxon>
        <taxon>Fabales</taxon>
        <taxon>Fabaceae</taxon>
        <taxon>Papilionoideae</taxon>
        <taxon>50 kb inversion clade</taxon>
        <taxon>NPAAA clade</taxon>
        <taxon>indigoferoid/millettioid clade</taxon>
        <taxon>Phaseoleae</taxon>
        <taxon>Mucuna</taxon>
    </lineage>
</organism>
<dbReference type="EMBL" id="QJKJ01005313">
    <property type="protein sequence ID" value="RDX90707.1"/>
    <property type="molecule type" value="Genomic_DNA"/>
</dbReference>
<dbReference type="InterPro" id="IPR036397">
    <property type="entry name" value="RNaseH_sf"/>
</dbReference>
<keyword evidence="4" id="KW-0255">Endonuclease</keyword>
<dbReference type="GO" id="GO:0003676">
    <property type="term" value="F:nucleic acid binding"/>
    <property type="evidence" value="ECO:0007669"/>
    <property type="project" value="InterPro"/>
</dbReference>
<dbReference type="InterPro" id="IPR043128">
    <property type="entry name" value="Rev_trsase/Diguanyl_cyclase"/>
</dbReference>
<evidence type="ECO:0000256" key="7">
    <source>
        <dbReference type="SAM" id="MobiDB-lite"/>
    </source>
</evidence>
<dbReference type="Gene3D" id="3.30.420.10">
    <property type="entry name" value="Ribonuclease H-like superfamily/Ribonuclease H"/>
    <property type="match status" value="1"/>
</dbReference>
<dbReference type="InterPro" id="IPR002156">
    <property type="entry name" value="RNaseH_domain"/>
</dbReference>
<evidence type="ECO:0000256" key="2">
    <source>
        <dbReference type="ARBA" id="ARBA00022695"/>
    </source>
</evidence>
<evidence type="ECO:0000256" key="6">
    <source>
        <dbReference type="ARBA" id="ARBA00022918"/>
    </source>
</evidence>
<keyword evidence="6" id="KW-0695">RNA-directed DNA polymerase</keyword>
<evidence type="ECO:0000313" key="9">
    <source>
        <dbReference type="EMBL" id="RDX90707.1"/>
    </source>
</evidence>
<feature type="region of interest" description="Disordered" evidence="7">
    <location>
        <begin position="55"/>
        <end position="77"/>
    </location>
</feature>
<dbReference type="OrthoDB" id="2016287at2759"/>
<dbReference type="InterPro" id="IPR012337">
    <property type="entry name" value="RNaseH-like_sf"/>
</dbReference>
<feature type="compositionally biased region" description="Basic and acidic residues" evidence="7">
    <location>
        <begin position="55"/>
        <end position="65"/>
    </location>
</feature>
<evidence type="ECO:0000256" key="1">
    <source>
        <dbReference type="ARBA" id="ARBA00022679"/>
    </source>
</evidence>
<name>A0A371GJJ0_MUCPR</name>
<dbReference type="SUPFAM" id="SSF56672">
    <property type="entry name" value="DNA/RNA polymerases"/>
    <property type="match status" value="1"/>
</dbReference>
<dbReference type="STRING" id="157652.A0A371GJJ0"/>
<dbReference type="AlphaFoldDB" id="A0A371GJJ0"/>
<dbReference type="GO" id="GO:0004523">
    <property type="term" value="F:RNA-DNA hybrid ribonuclease activity"/>
    <property type="evidence" value="ECO:0007669"/>
    <property type="project" value="InterPro"/>
</dbReference>
<dbReference type="GO" id="GO:0003964">
    <property type="term" value="F:RNA-directed DNA polymerase activity"/>
    <property type="evidence" value="ECO:0007669"/>
    <property type="project" value="UniProtKB-KW"/>
</dbReference>
<dbReference type="Pfam" id="PF13456">
    <property type="entry name" value="RVT_3"/>
    <property type="match status" value="1"/>
</dbReference>
<dbReference type="Gene3D" id="3.30.70.270">
    <property type="match status" value="1"/>
</dbReference>
<dbReference type="InterPro" id="IPR043502">
    <property type="entry name" value="DNA/RNA_pol_sf"/>
</dbReference>
<proteinExistence type="predicted"/>
<gene>
    <name evidence="9" type="primary">rnhA</name>
    <name evidence="9" type="ORF">CR513_27410</name>
</gene>
<evidence type="ECO:0000259" key="8">
    <source>
        <dbReference type="PROSITE" id="PS50879"/>
    </source>
</evidence>